<gene>
    <name evidence="1" type="ORF">D915_005202</name>
</gene>
<protein>
    <submittedName>
        <fullName evidence="1">Uncharacterized protein</fullName>
    </submittedName>
</protein>
<dbReference type="AlphaFoldDB" id="A0A2H1CBM5"/>
<evidence type="ECO:0000313" key="1">
    <source>
        <dbReference type="EMBL" id="THD24028.1"/>
    </source>
</evidence>
<reference evidence="1" key="1">
    <citation type="submission" date="2019-03" db="EMBL/GenBank/DDBJ databases">
        <title>Improved annotation for the trematode Fasciola hepatica.</title>
        <authorList>
            <person name="Choi Y.-J."/>
            <person name="Martin J."/>
            <person name="Mitreva M."/>
        </authorList>
    </citation>
    <scope>NUCLEOTIDE SEQUENCE [LARGE SCALE GENOMIC DNA]</scope>
</reference>
<sequence>MEQVADMMVANSSNLIITVCPNDRTNCLPPNNQPRGRLTDQAHRSDITSTLAASVSYQFPPSLLQMANGQNRTLPASGLHGSSTNHICSKEPINRATTFSCAGTEILVHGGDVSEKDEDINAGLIAL</sequence>
<accession>A0A2H1CBM5</accession>
<name>A0A2H1CBM5_FASHE</name>
<keyword evidence="2" id="KW-1185">Reference proteome</keyword>
<dbReference type="EMBL" id="JXXN02001809">
    <property type="protein sequence ID" value="THD24028.1"/>
    <property type="molecule type" value="Genomic_DNA"/>
</dbReference>
<comment type="caution">
    <text evidence="1">The sequence shown here is derived from an EMBL/GenBank/DDBJ whole genome shotgun (WGS) entry which is preliminary data.</text>
</comment>
<organism evidence="1 2">
    <name type="scientific">Fasciola hepatica</name>
    <name type="common">Liver fluke</name>
    <dbReference type="NCBI Taxonomy" id="6192"/>
    <lineage>
        <taxon>Eukaryota</taxon>
        <taxon>Metazoa</taxon>
        <taxon>Spiralia</taxon>
        <taxon>Lophotrochozoa</taxon>
        <taxon>Platyhelminthes</taxon>
        <taxon>Trematoda</taxon>
        <taxon>Digenea</taxon>
        <taxon>Plagiorchiida</taxon>
        <taxon>Echinostomata</taxon>
        <taxon>Echinostomatoidea</taxon>
        <taxon>Fasciolidae</taxon>
        <taxon>Fasciola</taxon>
    </lineage>
</organism>
<dbReference type="Proteomes" id="UP000230066">
    <property type="component" value="Unassembled WGS sequence"/>
</dbReference>
<proteinExistence type="predicted"/>
<evidence type="ECO:0000313" key="2">
    <source>
        <dbReference type="Proteomes" id="UP000230066"/>
    </source>
</evidence>